<dbReference type="Gene3D" id="3.40.50.300">
    <property type="entry name" value="P-loop containing nucleotide triphosphate hydrolases"/>
    <property type="match status" value="1"/>
</dbReference>
<reference evidence="2" key="1">
    <citation type="submission" date="2018-05" db="EMBL/GenBank/DDBJ databases">
        <authorList>
            <person name="Lanie J.A."/>
            <person name="Ng W.-L."/>
            <person name="Kazmierczak K.M."/>
            <person name="Andrzejewski T.M."/>
            <person name="Davidsen T.M."/>
            <person name="Wayne K.J."/>
            <person name="Tettelin H."/>
            <person name="Glass J.I."/>
            <person name="Rusch D."/>
            <person name="Podicherti R."/>
            <person name="Tsui H.-C.T."/>
            <person name="Winkler M.E."/>
        </authorList>
    </citation>
    <scope>NUCLEOTIDE SEQUENCE</scope>
</reference>
<dbReference type="Pfam" id="PF04851">
    <property type="entry name" value="ResIII"/>
    <property type="match status" value="1"/>
</dbReference>
<dbReference type="GO" id="GO:0016787">
    <property type="term" value="F:hydrolase activity"/>
    <property type="evidence" value="ECO:0007669"/>
    <property type="project" value="InterPro"/>
</dbReference>
<dbReference type="GO" id="GO:0003677">
    <property type="term" value="F:DNA binding"/>
    <property type="evidence" value="ECO:0007669"/>
    <property type="project" value="InterPro"/>
</dbReference>
<dbReference type="InterPro" id="IPR006935">
    <property type="entry name" value="Helicase/UvrB_N"/>
</dbReference>
<evidence type="ECO:0000259" key="1">
    <source>
        <dbReference type="Pfam" id="PF04851"/>
    </source>
</evidence>
<accession>A0A382DNC0</accession>
<dbReference type="InterPro" id="IPR027417">
    <property type="entry name" value="P-loop_NTPase"/>
</dbReference>
<dbReference type="AlphaFoldDB" id="A0A382DNC0"/>
<sequence length="42" mass="4718">MKLRLYQEQILFKIHDKNSFVVLPTGTGKTIVGIALSAMKIN</sequence>
<gene>
    <name evidence="2" type="ORF">METZ01_LOCUS192569</name>
</gene>
<organism evidence="2">
    <name type="scientific">marine metagenome</name>
    <dbReference type="NCBI Taxonomy" id="408172"/>
    <lineage>
        <taxon>unclassified sequences</taxon>
        <taxon>metagenomes</taxon>
        <taxon>ecological metagenomes</taxon>
    </lineage>
</organism>
<feature type="domain" description="Helicase/UvrB N-terminal" evidence="1">
    <location>
        <begin position="1"/>
        <end position="37"/>
    </location>
</feature>
<name>A0A382DNC0_9ZZZZ</name>
<proteinExistence type="predicted"/>
<feature type="non-terminal residue" evidence="2">
    <location>
        <position position="42"/>
    </location>
</feature>
<dbReference type="SUPFAM" id="SSF52540">
    <property type="entry name" value="P-loop containing nucleoside triphosphate hydrolases"/>
    <property type="match status" value="1"/>
</dbReference>
<dbReference type="GO" id="GO:0005524">
    <property type="term" value="F:ATP binding"/>
    <property type="evidence" value="ECO:0007669"/>
    <property type="project" value="InterPro"/>
</dbReference>
<dbReference type="EMBL" id="UINC01040191">
    <property type="protein sequence ID" value="SVB39715.1"/>
    <property type="molecule type" value="Genomic_DNA"/>
</dbReference>
<protein>
    <recommendedName>
        <fullName evidence="1">Helicase/UvrB N-terminal domain-containing protein</fullName>
    </recommendedName>
</protein>
<evidence type="ECO:0000313" key="2">
    <source>
        <dbReference type="EMBL" id="SVB39715.1"/>
    </source>
</evidence>